<organism evidence="12 13">
    <name type="scientific">Leptobrachium leishanense</name>
    <name type="common">Leishan spiny toad</name>
    <dbReference type="NCBI Taxonomy" id="445787"/>
    <lineage>
        <taxon>Eukaryota</taxon>
        <taxon>Metazoa</taxon>
        <taxon>Chordata</taxon>
        <taxon>Craniata</taxon>
        <taxon>Vertebrata</taxon>
        <taxon>Euteleostomi</taxon>
        <taxon>Amphibia</taxon>
        <taxon>Batrachia</taxon>
        <taxon>Anura</taxon>
        <taxon>Pelobatoidea</taxon>
        <taxon>Megophryidae</taxon>
        <taxon>Leptobrachium</taxon>
    </lineage>
</organism>
<evidence type="ECO:0000256" key="3">
    <source>
        <dbReference type="ARBA" id="ARBA00022771"/>
    </source>
</evidence>
<dbReference type="Pfam" id="PF05699">
    <property type="entry name" value="Dimer_Tnp_hAT"/>
    <property type="match status" value="1"/>
</dbReference>
<keyword evidence="13" id="KW-1185">Reference proteome</keyword>
<evidence type="ECO:0000256" key="7">
    <source>
        <dbReference type="ARBA" id="ARBA00023163"/>
    </source>
</evidence>
<dbReference type="AlphaFoldDB" id="A0A8C5R1M4"/>
<dbReference type="SUPFAM" id="SSF57667">
    <property type="entry name" value="beta-beta-alpha zinc fingers"/>
    <property type="match status" value="1"/>
</dbReference>
<dbReference type="SUPFAM" id="SSF53098">
    <property type="entry name" value="Ribonuclease H-like"/>
    <property type="match status" value="1"/>
</dbReference>
<keyword evidence="3 9" id="KW-0863">Zinc-finger</keyword>
<dbReference type="InterPro" id="IPR003656">
    <property type="entry name" value="Znf_BED"/>
</dbReference>
<dbReference type="InterPro" id="IPR012337">
    <property type="entry name" value="RNaseH-like_sf"/>
</dbReference>
<keyword evidence="8" id="KW-0539">Nucleus</keyword>
<feature type="region of interest" description="Disordered" evidence="10">
    <location>
        <begin position="62"/>
        <end position="86"/>
    </location>
</feature>
<sequence length="619" mass="68491">MAAALAPASRRKREKSSDASVSASPGKVWSYYTKLRGPCVECNVCRKQLSFHNSTASLRDHLAKRHGASAQTPRSDEPDLHGQDGAPKRLKQVLPEKDAEGEVGVIADLVLEMICHDLHPLSVVTDKGFGLLFGYFEPGVSLPSPVQLSGLLWHRYAMMKLQLRSRLLDSQAMVLSVETWSSRSNHLCQAVTAHTVDGDWQVARYVLQSQHLPASRADAGLVERLCSAVAEYGLPRSAVSCVVHDHSSSMMAYARTLSAAHSWSSVCCAAHALQTSVAEGLKVQAVQEALTGAREIISHFQWDTKASCILNAKLEAMNKARPAPDTALCWISTLQMCQGLLDIKWAILAIIEEDAVQDLPEPQWKLLQDLVSALRVIWIVTEFLQEEQNACVSAVMPCVHAMLSALSHFSEDCSDAIKAAVNRIRDAICCHWDVMDEAKHLANPAVTASFLDPRFKELSFLKPGARLELHARVLNLLAHPEPPAKPGAEEEAAFPLGLGQDGFACVTHNDLYDLLLGKDPAENMSEARQQLESYIVEPLCKRSTNPFHWWKNNHHRFPELAKLAQRYLAIPASAVPPERAFSAKRSAMEQRRAVLEQNHMEHILFIHHNMDLLALCKAE</sequence>
<dbReference type="Proteomes" id="UP000694569">
    <property type="component" value="Unplaced"/>
</dbReference>
<reference evidence="12" key="1">
    <citation type="submission" date="2025-08" db="UniProtKB">
        <authorList>
            <consortium name="Ensembl"/>
        </authorList>
    </citation>
    <scope>IDENTIFICATION</scope>
</reference>
<dbReference type="GO" id="GO:0046983">
    <property type="term" value="F:protein dimerization activity"/>
    <property type="evidence" value="ECO:0007669"/>
    <property type="project" value="InterPro"/>
</dbReference>
<dbReference type="OrthoDB" id="1607513at2759"/>
<evidence type="ECO:0000256" key="5">
    <source>
        <dbReference type="ARBA" id="ARBA00023015"/>
    </source>
</evidence>
<dbReference type="Pfam" id="PF02892">
    <property type="entry name" value="zf-BED"/>
    <property type="match status" value="1"/>
</dbReference>
<evidence type="ECO:0000256" key="2">
    <source>
        <dbReference type="ARBA" id="ARBA00022723"/>
    </source>
</evidence>
<proteinExistence type="predicted"/>
<dbReference type="InterPro" id="IPR052035">
    <property type="entry name" value="ZnF_BED_domain_contain"/>
</dbReference>
<keyword evidence="5" id="KW-0805">Transcription regulation</keyword>
<dbReference type="GO" id="GO:0003677">
    <property type="term" value="F:DNA binding"/>
    <property type="evidence" value="ECO:0007669"/>
    <property type="project" value="UniProtKB-KW"/>
</dbReference>
<evidence type="ECO:0000313" key="13">
    <source>
        <dbReference type="Proteomes" id="UP000694569"/>
    </source>
</evidence>
<protein>
    <recommendedName>
        <fullName evidence="11">BED-type domain-containing protein</fullName>
    </recommendedName>
</protein>
<dbReference type="PROSITE" id="PS50808">
    <property type="entry name" value="ZF_BED"/>
    <property type="match status" value="1"/>
</dbReference>
<dbReference type="SUPFAM" id="SSF140996">
    <property type="entry name" value="Hermes dimerisation domain"/>
    <property type="match status" value="1"/>
</dbReference>
<dbReference type="GO" id="GO:0008270">
    <property type="term" value="F:zinc ion binding"/>
    <property type="evidence" value="ECO:0007669"/>
    <property type="project" value="UniProtKB-KW"/>
</dbReference>
<dbReference type="InterPro" id="IPR008906">
    <property type="entry name" value="HATC_C_dom"/>
</dbReference>
<dbReference type="GO" id="GO:0005634">
    <property type="term" value="C:nucleus"/>
    <property type="evidence" value="ECO:0007669"/>
    <property type="project" value="UniProtKB-SubCell"/>
</dbReference>
<feature type="region of interest" description="Disordered" evidence="10">
    <location>
        <begin position="1"/>
        <end position="24"/>
    </location>
</feature>
<evidence type="ECO:0000256" key="9">
    <source>
        <dbReference type="PROSITE-ProRule" id="PRU00027"/>
    </source>
</evidence>
<name>A0A8C5R1M4_9ANUR</name>
<evidence type="ECO:0000259" key="11">
    <source>
        <dbReference type="PROSITE" id="PS50808"/>
    </source>
</evidence>
<keyword evidence="6" id="KW-0238">DNA-binding</keyword>
<keyword evidence="7" id="KW-0804">Transcription</keyword>
<accession>A0A8C5R1M4</accession>
<reference evidence="12" key="2">
    <citation type="submission" date="2025-09" db="UniProtKB">
        <authorList>
            <consortium name="Ensembl"/>
        </authorList>
    </citation>
    <scope>IDENTIFICATION</scope>
</reference>
<evidence type="ECO:0000313" key="12">
    <source>
        <dbReference type="Ensembl" id="ENSLLEP00000045738.1"/>
    </source>
</evidence>
<feature type="domain" description="BED-type" evidence="11">
    <location>
        <begin position="23"/>
        <end position="66"/>
    </location>
</feature>
<dbReference type="PANTHER" id="PTHR46481:SF10">
    <property type="entry name" value="ZINC FINGER BED DOMAIN-CONTAINING PROTEIN 39"/>
    <property type="match status" value="1"/>
</dbReference>
<keyword evidence="4" id="KW-0862">Zinc</keyword>
<evidence type="ECO:0000256" key="10">
    <source>
        <dbReference type="SAM" id="MobiDB-lite"/>
    </source>
</evidence>
<dbReference type="Ensembl" id="ENSLLET00000047569.1">
    <property type="protein sequence ID" value="ENSLLEP00000045738.1"/>
    <property type="gene ID" value="ENSLLEG00000029036.1"/>
</dbReference>
<keyword evidence="2" id="KW-0479">Metal-binding</keyword>
<dbReference type="InterPro" id="IPR036236">
    <property type="entry name" value="Znf_C2H2_sf"/>
</dbReference>
<evidence type="ECO:0000256" key="6">
    <source>
        <dbReference type="ARBA" id="ARBA00023125"/>
    </source>
</evidence>
<dbReference type="GeneTree" id="ENSGT00940000158431"/>
<evidence type="ECO:0000256" key="8">
    <source>
        <dbReference type="ARBA" id="ARBA00023242"/>
    </source>
</evidence>
<dbReference type="PANTHER" id="PTHR46481">
    <property type="entry name" value="ZINC FINGER BED DOMAIN-CONTAINING PROTEIN 4"/>
    <property type="match status" value="1"/>
</dbReference>
<dbReference type="GO" id="GO:0009791">
    <property type="term" value="P:post-embryonic development"/>
    <property type="evidence" value="ECO:0007669"/>
    <property type="project" value="UniProtKB-ARBA"/>
</dbReference>
<comment type="subcellular location">
    <subcellularLocation>
        <location evidence="1">Nucleus</location>
    </subcellularLocation>
</comment>
<evidence type="ECO:0000256" key="1">
    <source>
        <dbReference type="ARBA" id="ARBA00004123"/>
    </source>
</evidence>
<evidence type="ECO:0000256" key="4">
    <source>
        <dbReference type="ARBA" id="ARBA00022833"/>
    </source>
</evidence>